<keyword evidence="6 12" id="KW-0732">Signal</keyword>
<dbReference type="PANTHER" id="PTHR30332:SF24">
    <property type="entry name" value="SECRETIN GSPD-RELATED"/>
    <property type="match status" value="1"/>
</dbReference>
<keyword evidence="8" id="KW-0472">Membrane</keyword>
<evidence type="ECO:0000256" key="2">
    <source>
        <dbReference type="ARBA" id="ARBA00006980"/>
    </source>
</evidence>
<feature type="chain" id="PRO_5021471319" evidence="12">
    <location>
        <begin position="30"/>
        <end position="722"/>
    </location>
</feature>
<dbReference type="Pfam" id="PF00263">
    <property type="entry name" value="Secretin"/>
    <property type="match status" value="1"/>
</dbReference>
<feature type="domain" description="Type II/III secretion system secretin-like" evidence="13">
    <location>
        <begin position="460"/>
        <end position="621"/>
    </location>
</feature>
<evidence type="ECO:0000313" key="16">
    <source>
        <dbReference type="EMBL" id="TPH15253.1"/>
    </source>
</evidence>
<evidence type="ECO:0000259" key="13">
    <source>
        <dbReference type="Pfam" id="PF00263"/>
    </source>
</evidence>
<dbReference type="GO" id="GO:0015627">
    <property type="term" value="C:type II protein secretion system complex"/>
    <property type="evidence" value="ECO:0007669"/>
    <property type="project" value="InterPro"/>
</dbReference>
<evidence type="ECO:0000256" key="1">
    <source>
        <dbReference type="ARBA" id="ARBA00004442"/>
    </source>
</evidence>
<name>A0A502KZY1_9GAMM</name>
<dbReference type="GO" id="GO:0009279">
    <property type="term" value="C:cell outer membrane"/>
    <property type="evidence" value="ECO:0007669"/>
    <property type="project" value="UniProtKB-SubCell"/>
</dbReference>
<reference evidence="16 17" key="1">
    <citation type="submission" date="2019-01" db="EMBL/GenBank/DDBJ databases">
        <title>Litorilituus lipolytica sp. nov., isolated from intertidal sand of the Yellow Sea in China.</title>
        <authorList>
            <person name="Liu A."/>
        </authorList>
    </citation>
    <scope>NUCLEOTIDE SEQUENCE [LARGE SCALE GENOMIC DNA]</scope>
    <source>
        <strain evidence="16 17">RZ04</strain>
    </source>
</reference>
<gene>
    <name evidence="16" type="primary">gspD</name>
    <name evidence="16" type="ORF">EPA86_10605</name>
</gene>
<keyword evidence="17" id="KW-1185">Reference proteome</keyword>
<evidence type="ECO:0000259" key="14">
    <source>
        <dbReference type="Pfam" id="PF03958"/>
    </source>
</evidence>
<evidence type="ECO:0000256" key="7">
    <source>
        <dbReference type="ARBA" id="ARBA00022927"/>
    </source>
</evidence>
<dbReference type="NCBIfam" id="TIGR02517">
    <property type="entry name" value="type_II_gspD"/>
    <property type="match status" value="1"/>
</dbReference>
<evidence type="ECO:0000256" key="11">
    <source>
        <dbReference type="SAM" id="MobiDB-lite"/>
    </source>
</evidence>
<protein>
    <submittedName>
        <fullName evidence="16">Type II secretion system protein GspD</fullName>
    </submittedName>
</protein>
<keyword evidence="9" id="KW-0998">Cell outer membrane</keyword>
<feature type="domain" description="GspD-like N0" evidence="15">
    <location>
        <begin position="35"/>
        <end position="104"/>
    </location>
</feature>
<comment type="similarity">
    <text evidence="2">Belongs to the bacterial secretin family. GSP D subfamily.</text>
</comment>
<feature type="domain" description="NolW-like" evidence="14">
    <location>
        <begin position="272"/>
        <end position="351"/>
    </location>
</feature>
<dbReference type="InterPro" id="IPR013356">
    <property type="entry name" value="T2SS_GspD"/>
</dbReference>
<evidence type="ECO:0000256" key="8">
    <source>
        <dbReference type="ARBA" id="ARBA00023136"/>
    </source>
</evidence>
<proteinExistence type="inferred from homology"/>
<dbReference type="Gene3D" id="3.30.1370.120">
    <property type="match status" value="3"/>
</dbReference>
<sequence length="722" mass="79724">MNNKLKHFIIALTTAMAMNTLFLVGQSHAAQYSPNFKGTEITEFVNIVGKNLKKTMIVDPNVRGKINVRSYDLLSEEQYYQFFLNVLEVYGFAAVEMDNNIIKIIRNKDAKTAAIPVIGSGSTILGDEMVTRVVEVKNVTVRELVPLLRQLSDQAGGGNVVNYDPANVIMLTGTAATVNRLVKIIERVDRAGDQDVEIIKLEYASAGEMVRIIEAMNKPTSGKAGQPTFLIPKIVADDRSNSVIISGEVKARERVVRLVKRLDSELETNGNTRVYYLKYSKAEDLVKVLKGVSESIVAESSGTKTTARTSQKRDISIDAHESTNAIVITAQPDMLASLEAVIRQLDVRRAQVLVEAIIVEVFEGDGVSLGVQWYNEQGGFTQFNNGPAPISQVAAAAKAAETTKGEFVPALLGDNNQVIQEGYYKNDTEGDYTMLAEVLGSVSGMMFGIMKNDWGAIIQAVSNDTNSNILATPSITTLDNEEAYFIVGQEVPIITGSATGSNNNNPFQTVDRQEVGVKLRVTPQVNEGDAVQLIIEQEVSSVSGATGVDISIDKREIKTTVMADNGDTVILGGLIDENVQESVQKVPLLGDIPFIGHLFKSTTNSTRKRNLMVFLRPTIVREGALMEQMSKNKYNYIRADQIRKQEEGLSLMSNENMPILPKWNDKLTLPPSFEEYQKTIQQKKKEQENLNNDQSKYKEPSYEEYKKALELQEKLEAAEDKN</sequence>
<comment type="caution">
    <text evidence="16">The sequence shown here is derived from an EMBL/GenBank/DDBJ whole genome shotgun (WGS) entry which is preliminary data.</text>
</comment>
<dbReference type="InterPro" id="IPR050810">
    <property type="entry name" value="Bact_Secretion_Sys_Channel"/>
</dbReference>
<evidence type="ECO:0000256" key="4">
    <source>
        <dbReference type="ARBA" id="ARBA00022452"/>
    </source>
</evidence>
<organism evidence="16 17">
    <name type="scientific">Litorilituus lipolyticus</name>
    <dbReference type="NCBI Taxonomy" id="2491017"/>
    <lineage>
        <taxon>Bacteria</taxon>
        <taxon>Pseudomonadati</taxon>
        <taxon>Pseudomonadota</taxon>
        <taxon>Gammaproteobacteria</taxon>
        <taxon>Alteromonadales</taxon>
        <taxon>Colwelliaceae</taxon>
        <taxon>Litorilituus</taxon>
    </lineage>
</organism>
<feature type="domain" description="NolW-like" evidence="14">
    <location>
        <begin position="196"/>
        <end position="264"/>
    </location>
</feature>
<evidence type="ECO:0000313" key="17">
    <source>
        <dbReference type="Proteomes" id="UP000315303"/>
    </source>
</evidence>
<dbReference type="Pfam" id="PF21305">
    <property type="entry name" value="type_II_gspD_N0"/>
    <property type="match status" value="1"/>
</dbReference>
<dbReference type="GO" id="GO:0015628">
    <property type="term" value="P:protein secretion by the type II secretion system"/>
    <property type="evidence" value="ECO:0007669"/>
    <property type="project" value="InterPro"/>
</dbReference>
<keyword evidence="5" id="KW-0812">Transmembrane</keyword>
<feature type="region of interest" description="Disordered" evidence="11">
    <location>
        <begin position="679"/>
        <end position="703"/>
    </location>
</feature>
<evidence type="ECO:0000259" key="15">
    <source>
        <dbReference type="Pfam" id="PF21305"/>
    </source>
</evidence>
<dbReference type="OrthoDB" id="9775455at2"/>
<dbReference type="InterPro" id="IPR049371">
    <property type="entry name" value="GspD-like_N0"/>
</dbReference>
<dbReference type="RefSeq" id="WP_140603407.1">
    <property type="nucleotide sequence ID" value="NZ_SAWY01000020.1"/>
</dbReference>
<dbReference type="EMBL" id="SAWY01000020">
    <property type="protein sequence ID" value="TPH15253.1"/>
    <property type="molecule type" value="Genomic_DNA"/>
</dbReference>
<evidence type="ECO:0000256" key="10">
    <source>
        <dbReference type="RuleBase" id="RU004004"/>
    </source>
</evidence>
<dbReference type="AlphaFoldDB" id="A0A502KZY1"/>
<dbReference type="InterPro" id="IPR004845">
    <property type="entry name" value="T2SS_GspD_CS"/>
</dbReference>
<dbReference type="PROSITE" id="PS00875">
    <property type="entry name" value="T2SP_D"/>
    <property type="match status" value="1"/>
</dbReference>
<dbReference type="InterPro" id="IPR005644">
    <property type="entry name" value="NolW-like"/>
</dbReference>
<evidence type="ECO:0000256" key="5">
    <source>
        <dbReference type="ARBA" id="ARBA00022692"/>
    </source>
</evidence>
<keyword evidence="3 10" id="KW-0813">Transport</keyword>
<dbReference type="Proteomes" id="UP000315303">
    <property type="component" value="Unassembled WGS sequence"/>
</dbReference>
<evidence type="ECO:0000256" key="3">
    <source>
        <dbReference type="ARBA" id="ARBA00022448"/>
    </source>
</evidence>
<feature type="domain" description="NolW-like" evidence="14">
    <location>
        <begin position="131"/>
        <end position="194"/>
    </location>
</feature>
<keyword evidence="7" id="KW-0653">Protein transport</keyword>
<evidence type="ECO:0000256" key="9">
    <source>
        <dbReference type="ARBA" id="ARBA00023237"/>
    </source>
</evidence>
<evidence type="ECO:0000256" key="12">
    <source>
        <dbReference type="SAM" id="SignalP"/>
    </source>
</evidence>
<dbReference type="PANTHER" id="PTHR30332">
    <property type="entry name" value="PROBABLE GENERAL SECRETION PATHWAY PROTEIN D"/>
    <property type="match status" value="1"/>
</dbReference>
<evidence type="ECO:0000256" key="6">
    <source>
        <dbReference type="ARBA" id="ARBA00022729"/>
    </source>
</evidence>
<dbReference type="Pfam" id="PF03958">
    <property type="entry name" value="Secretin_N"/>
    <property type="match status" value="3"/>
</dbReference>
<dbReference type="InterPro" id="IPR004846">
    <property type="entry name" value="T2SS/T3SS_dom"/>
</dbReference>
<dbReference type="InterPro" id="IPR001775">
    <property type="entry name" value="GspD/PilQ"/>
</dbReference>
<dbReference type="InterPro" id="IPR038591">
    <property type="entry name" value="NolW-like_sf"/>
</dbReference>
<feature type="signal peptide" evidence="12">
    <location>
        <begin position="1"/>
        <end position="29"/>
    </location>
</feature>
<accession>A0A502KZY1</accession>
<keyword evidence="4" id="KW-1134">Transmembrane beta strand</keyword>
<dbReference type="PRINTS" id="PR00811">
    <property type="entry name" value="BCTERIALGSPD"/>
</dbReference>
<comment type="subcellular location">
    <subcellularLocation>
        <location evidence="1 10">Cell outer membrane</location>
    </subcellularLocation>
</comment>